<evidence type="ECO:0000313" key="1">
    <source>
        <dbReference type="EMBL" id="HCL03904.1"/>
    </source>
</evidence>
<protein>
    <submittedName>
        <fullName evidence="1">Uncharacterized protein</fullName>
    </submittedName>
</protein>
<evidence type="ECO:0000313" key="2">
    <source>
        <dbReference type="Proteomes" id="UP000262969"/>
    </source>
</evidence>
<sequence length="75" mass="8561">MFSSLTNGATPYFIIPVVIKIYNGYEVKLTKPLHRIQWHAVVPMNSVADRIEEERGFLREALADTPQKGQALINY</sequence>
<dbReference type="AlphaFoldDB" id="A0A3D2XAD4"/>
<name>A0A3D2XAD4_9FIRM</name>
<dbReference type="EMBL" id="DPVV01000529">
    <property type="protein sequence ID" value="HCL03904.1"/>
    <property type="molecule type" value="Genomic_DNA"/>
</dbReference>
<accession>A0A3D2XAD4</accession>
<organism evidence="1 2">
    <name type="scientific">Lachnoclostridium phytofermentans</name>
    <dbReference type="NCBI Taxonomy" id="66219"/>
    <lineage>
        <taxon>Bacteria</taxon>
        <taxon>Bacillati</taxon>
        <taxon>Bacillota</taxon>
        <taxon>Clostridia</taxon>
        <taxon>Lachnospirales</taxon>
        <taxon>Lachnospiraceae</taxon>
    </lineage>
</organism>
<comment type="caution">
    <text evidence="1">The sequence shown here is derived from an EMBL/GenBank/DDBJ whole genome shotgun (WGS) entry which is preliminary data.</text>
</comment>
<gene>
    <name evidence="1" type="ORF">DHW61_16105</name>
</gene>
<dbReference type="Proteomes" id="UP000262969">
    <property type="component" value="Unassembled WGS sequence"/>
</dbReference>
<reference evidence="1 2" key="1">
    <citation type="journal article" date="2018" name="Nat. Biotechnol.">
        <title>A standardized bacterial taxonomy based on genome phylogeny substantially revises the tree of life.</title>
        <authorList>
            <person name="Parks D.H."/>
            <person name="Chuvochina M."/>
            <person name="Waite D.W."/>
            <person name="Rinke C."/>
            <person name="Skarshewski A."/>
            <person name="Chaumeil P.A."/>
            <person name="Hugenholtz P."/>
        </authorList>
    </citation>
    <scope>NUCLEOTIDE SEQUENCE [LARGE SCALE GENOMIC DNA]</scope>
    <source>
        <strain evidence="1">UBA11728</strain>
    </source>
</reference>
<proteinExistence type="predicted"/>